<dbReference type="AlphaFoldDB" id="A0A1T1DHD2"/>
<proteinExistence type="predicted"/>
<sequence length="64" mass="8059">MRFAELNFDSKILFNFWVGYDRERFTQLLRTIRFSFTKMWELLRKFNEIRTARKFANCQMRLNL</sequence>
<name>A0A1T1DHD2_9LEPT</name>
<dbReference type="Proteomes" id="UP000191008">
    <property type="component" value="Unassembled WGS sequence"/>
</dbReference>
<evidence type="ECO:0000313" key="1">
    <source>
        <dbReference type="EMBL" id="OOV40237.1"/>
    </source>
</evidence>
<gene>
    <name evidence="1" type="ORF">B1J93_18070</name>
</gene>
<protein>
    <submittedName>
        <fullName evidence="1">Uncharacterized protein</fullName>
    </submittedName>
</protein>
<reference evidence="1 2" key="1">
    <citation type="submission" date="2017-02" db="EMBL/GenBank/DDBJ databases">
        <title>Comparative genomic analysis of Brazilian Leptospira kirschneri strains of different serogroups.</title>
        <authorList>
            <person name="Moreno L.Z."/>
            <person name="Miraglia F."/>
            <person name="Kremer F.S."/>
            <person name="Eslabao M.R."/>
            <person name="Lilenbaum W."/>
            <person name="Dellagostin O.A."/>
            <person name="Moreno A.M."/>
        </authorList>
    </citation>
    <scope>NUCLEOTIDE SEQUENCE [LARGE SCALE GENOMIC DNA]</scope>
    <source>
        <strain evidence="1 2">M110/06</strain>
    </source>
</reference>
<evidence type="ECO:0000313" key="2">
    <source>
        <dbReference type="Proteomes" id="UP000191008"/>
    </source>
</evidence>
<comment type="caution">
    <text evidence="1">The sequence shown here is derived from an EMBL/GenBank/DDBJ whole genome shotgun (WGS) entry which is preliminary data.</text>
</comment>
<dbReference type="EMBL" id="MVIT01000077">
    <property type="protein sequence ID" value="OOV40237.1"/>
    <property type="molecule type" value="Genomic_DNA"/>
</dbReference>
<accession>A0A1T1DHD2</accession>
<organism evidence="1 2">
    <name type="scientific">Leptospira kirschneri serovar Pomona</name>
    <dbReference type="NCBI Taxonomy" id="561005"/>
    <lineage>
        <taxon>Bacteria</taxon>
        <taxon>Pseudomonadati</taxon>
        <taxon>Spirochaetota</taxon>
        <taxon>Spirochaetia</taxon>
        <taxon>Leptospirales</taxon>
        <taxon>Leptospiraceae</taxon>
        <taxon>Leptospira</taxon>
    </lineage>
</organism>